<evidence type="ECO:0000313" key="1">
    <source>
        <dbReference type="EnsemblMetazoa" id="AALB002500-PA"/>
    </source>
</evidence>
<accession>A0A182F7P1</accession>
<dbReference type="OrthoDB" id="7728663at2759"/>
<reference evidence="1 2" key="1">
    <citation type="journal article" date="2017" name="G3 (Bethesda)">
        <title>The Physical Genome Mapping of Anopheles albimanus Corrected Scaffold Misassemblies and Identified Interarm Rearrangements in Genus Anopheles.</title>
        <authorList>
            <person name="Artemov G.N."/>
            <person name="Peery A.N."/>
            <person name="Jiang X."/>
            <person name="Tu Z."/>
            <person name="Stegniy V.N."/>
            <person name="Sharakhova M.V."/>
            <person name="Sharakhov I.V."/>
        </authorList>
    </citation>
    <scope>NUCLEOTIDE SEQUENCE [LARGE SCALE GENOMIC DNA]</scope>
    <source>
        <strain evidence="1 2">ALBI9_A</strain>
    </source>
</reference>
<organism evidence="1 2">
    <name type="scientific">Anopheles albimanus</name>
    <name type="common">New world malaria mosquito</name>
    <dbReference type="NCBI Taxonomy" id="7167"/>
    <lineage>
        <taxon>Eukaryota</taxon>
        <taxon>Metazoa</taxon>
        <taxon>Ecdysozoa</taxon>
        <taxon>Arthropoda</taxon>
        <taxon>Hexapoda</taxon>
        <taxon>Insecta</taxon>
        <taxon>Pterygota</taxon>
        <taxon>Neoptera</taxon>
        <taxon>Endopterygota</taxon>
        <taxon>Diptera</taxon>
        <taxon>Nematocera</taxon>
        <taxon>Culicoidea</taxon>
        <taxon>Culicidae</taxon>
        <taxon>Anophelinae</taxon>
        <taxon>Anopheles</taxon>
    </lineage>
</organism>
<dbReference type="KEGG" id="aali:118457800"/>
<dbReference type="VEuPathDB" id="VectorBase:AALB002500"/>
<keyword evidence="2" id="KW-1185">Reference proteome</keyword>
<reference evidence="1" key="2">
    <citation type="submission" date="2022-08" db="UniProtKB">
        <authorList>
            <consortium name="EnsemblMetazoa"/>
        </authorList>
    </citation>
    <scope>IDENTIFICATION</scope>
    <source>
        <strain evidence="1">STECLA/ALBI9_A</strain>
    </source>
</reference>
<dbReference type="EnsemblMetazoa" id="AALB002500-RA">
    <property type="protein sequence ID" value="AALB002500-PA"/>
    <property type="gene ID" value="AALB002500"/>
</dbReference>
<proteinExistence type="predicted"/>
<name>A0A182F7P1_ANOAL</name>
<dbReference type="RefSeq" id="XP_035775541.1">
    <property type="nucleotide sequence ID" value="XM_035919648.1"/>
</dbReference>
<evidence type="ECO:0000313" key="2">
    <source>
        <dbReference type="Proteomes" id="UP000069272"/>
    </source>
</evidence>
<dbReference type="VEuPathDB" id="VectorBase:AALB20_027035"/>
<sequence length="154" mass="18398">MVPDAHNPDMSNWDQLDHIVKETRAFLTEYDEIVLHKDLYRALFMYELHNLRDEVVMLLKKFTSRPKDIVERKEIECCGEMYTDKEAFNRHYDEAHNKKALQSASLCELKMSLTKIEIFERHLKDYLSVGKESSCELLLNLRRIMRRLDATLEF</sequence>
<dbReference type="AlphaFoldDB" id="A0A182F7P1"/>
<protein>
    <submittedName>
        <fullName evidence="1">Uncharacterized protein</fullName>
    </submittedName>
</protein>
<dbReference type="Proteomes" id="UP000069272">
    <property type="component" value="Chromosome 2R"/>
</dbReference>
<dbReference type="GeneID" id="118457800"/>